<dbReference type="NCBIfam" id="NF043057">
    <property type="entry name" value="T4SS_LegK7"/>
    <property type="match status" value="1"/>
</dbReference>
<keyword evidence="2" id="KW-0808">Transferase</keyword>
<keyword evidence="2" id="KW-0418">Kinase</keyword>
<evidence type="ECO:0000256" key="1">
    <source>
        <dbReference type="SAM" id="MobiDB-lite"/>
    </source>
</evidence>
<dbReference type="AlphaFoldDB" id="A0A9X2CXM5"/>
<reference evidence="2" key="1">
    <citation type="submission" date="2021-11" db="EMBL/GenBank/DDBJ databases">
        <title>Legionella maioricencis sp. nov., a new species isolated from hot water samples in Mallorca.</title>
        <authorList>
            <person name="Crespi S."/>
            <person name="Drasar V."/>
            <person name="Salva-Serra F."/>
            <person name="Jaen-Luchoro D."/>
            <person name="Pineiro-Iglesias B."/>
            <person name="Aliaga F."/>
            <person name="Fernandez-Juarez V."/>
            <person name="Coll G."/>
            <person name="Moore E.R.B."/>
            <person name="Bennasar-Figueras A."/>
        </authorList>
    </citation>
    <scope>NUCLEOTIDE SEQUENCE</scope>
    <source>
        <strain evidence="2">HCPI-6</strain>
    </source>
</reference>
<comment type="caution">
    <text evidence="2">The sequence shown here is derived from an EMBL/GenBank/DDBJ whole genome shotgun (WGS) entry which is preliminary data.</text>
</comment>
<protein>
    <submittedName>
        <fullName evidence="2">Serine/threonine-protein kinase</fullName>
    </submittedName>
</protein>
<dbReference type="EMBL" id="JAJKBJ010000001">
    <property type="protein sequence ID" value="MCL9682705.1"/>
    <property type="molecule type" value="Genomic_DNA"/>
</dbReference>
<sequence>MALKSPPSIFGIPEDFLNLITTFNTIPEEDHIQRLFYLQKINYRLKDITLNSSSYAWLSDTGPEGWQAHLHAYSINADASIFVKGMQFAEAIARHTKDKPLPIQVEDVYPLLQERDELLRNPSFEACKERYIAVNCQLHVLVDSERRIKEILDRHSEILAMAKAKLDAIQKRETLPAAGPTPTYKTKELGGHVNNDLYTLEIEGIDDLFVFRVEDRDKLGVEQDLHSFPVAKYFIEDYAVFMMRFKGSDFPIEYRPVVLSQYATGGNLAEVARSLRGTRDKDLGAKACFYFAQLGDFCEKLIEAKTYHPDIKLTNFLVHSNLIRVSDRKTFTAEAHPMASEIRSTPPYAPDEFTACLNERWTNYDSDVASETVMNMPQFMAYQLGMALKEFLILTQVDDVEIAELRKHDFNPALYFKTTPNPIVNFSLLIQELTRPDPNKRLSIQQFKNLLKFRNMKPEHFYKKIEEELPSATLGFQEDIDAINTLLNGSFPETEFITQANILFNKISKSQEPRLIRMAEKLATKCYREYAEPFFKQSIETALLNNDWEEAPWYRKLIHVLSFGYFSVDRVTQLSDIQDTMGLDLNGEQFLSYFPHLEFLTPSAMDSLGKIEAEYLKNVIRENVEMIISHDSMAQQESSESTEDVAISTTIPLDVAAESKKKTLPLNATPVSSMEKDPLSKAPEISKQIAPLNVTPVSSMKKDSSLTKSDAKHDESLDKESSESSSDWGTIVINDKKRTSVAARPAFFSSSKVNDETAVKPKAPVASRVDSVRTALFRGDGSHRKKPIHGHRTTVGEINWDPLPIAPVDEPPRLDSTNFAL</sequence>
<organism evidence="2 3">
    <name type="scientific">Legionella maioricensis</name>
    <dbReference type="NCBI Taxonomy" id="2896528"/>
    <lineage>
        <taxon>Bacteria</taxon>
        <taxon>Pseudomonadati</taxon>
        <taxon>Pseudomonadota</taxon>
        <taxon>Gammaproteobacteria</taxon>
        <taxon>Legionellales</taxon>
        <taxon>Legionellaceae</taxon>
        <taxon>Legionella</taxon>
    </lineage>
</organism>
<dbReference type="RefSeq" id="WP_250421349.1">
    <property type="nucleotide sequence ID" value="NZ_JAJKBJ010000001.1"/>
</dbReference>
<gene>
    <name evidence="2" type="ORF">LOX96_01215</name>
</gene>
<feature type="compositionally biased region" description="Basic and acidic residues" evidence="1">
    <location>
        <begin position="700"/>
        <end position="722"/>
    </location>
</feature>
<dbReference type="Gene3D" id="1.10.510.10">
    <property type="entry name" value="Transferase(Phosphotransferase) domain 1"/>
    <property type="match status" value="1"/>
</dbReference>
<dbReference type="SUPFAM" id="SSF56112">
    <property type="entry name" value="Protein kinase-like (PK-like)"/>
    <property type="match status" value="1"/>
</dbReference>
<evidence type="ECO:0000313" key="2">
    <source>
        <dbReference type="EMBL" id="MCL9682705.1"/>
    </source>
</evidence>
<dbReference type="InterPro" id="IPR011009">
    <property type="entry name" value="Kinase-like_dom_sf"/>
</dbReference>
<keyword evidence="3" id="KW-1185">Reference proteome</keyword>
<accession>A0A9X2CXM5</accession>
<evidence type="ECO:0000313" key="3">
    <source>
        <dbReference type="Proteomes" id="UP001139721"/>
    </source>
</evidence>
<name>A0A9X2CXM5_9GAMM</name>
<feature type="region of interest" description="Disordered" evidence="1">
    <location>
        <begin position="667"/>
        <end position="727"/>
    </location>
</feature>
<dbReference type="GO" id="GO:0016301">
    <property type="term" value="F:kinase activity"/>
    <property type="evidence" value="ECO:0007669"/>
    <property type="project" value="UniProtKB-KW"/>
</dbReference>
<dbReference type="Proteomes" id="UP001139721">
    <property type="component" value="Unassembled WGS sequence"/>
</dbReference>
<proteinExistence type="predicted"/>